<dbReference type="EMBL" id="CP011770">
    <property type="protein sequence ID" value="AKM10580.1"/>
    <property type="molecule type" value="Genomic_DNA"/>
</dbReference>
<evidence type="ECO:0000313" key="1">
    <source>
        <dbReference type="EMBL" id="AKM10580.1"/>
    </source>
</evidence>
<dbReference type="InterPro" id="IPR011990">
    <property type="entry name" value="TPR-like_helical_dom_sf"/>
</dbReference>
<reference evidence="1 2" key="1">
    <citation type="submission" date="2015-06" db="EMBL/GenBank/DDBJ databases">
        <authorList>
            <person name="Zeng Y."/>
            <person name="Huang Y."/>
        </authorList>
    </citation>
    <scope>NUCLEOTIDE SEQUENCE [LARGE SCALE GENOMIC DNA]</scope>
    <source>
        <strain evidence="1 2">PQ-2</strain>
    </source>
</reference>
<dbReference type="OrthoDB" id="7390129at2"/>
<dbReference type="KEGG" id="cna:AB433_12405"/>
<protein>
    <submittedName>
        <fullName evidence="1">Cytochrome C biosynthesis protein</fullName>
    </submittedName>
</protein>
<name>A0A0G3XGF1_9SPHN</name>
<keyword evidence="2" id="KW-1185">Reference proteome</keyword>
<accession>A0A0G3XGF1</accession>
<dbReference type="Proteomes" id="UP000035287">
    <property type="component" value="Chromosome"/>
</dbReference>
<gene>
    <name evidence="1" type="ORF">AB433_12405</name>
</gene>
<dbReference type="AlphaFoldDB" id="A0A0G3XGF1"/>
<dbReference type="RefSeq" id="WP_047821350.1">
    <property type="nucleotide sequence ID" value="NZ_CP011770.1"/>
</dbReference>
<organism evidence="1 2">
    <name type="scientific">Croceicoccus naphthovorans</name>
    <dbReference type="NCBI Taxonomy" id="1348774"/>
    <lineage>
        <taxon>Bacteria</taxon>
        <taxon>Pseudomonadati</taxon>
        <taxon>Pseudomonadota</taxon>
        <taxon>Alphaproteobacteria</taxon>
        <taxon>Sphingomonadales</taxon>
        <taxon>Erythrobacteraceae</taxon>
        <taxon>Croceicoccus</taxon>
    </lineage>
</organism>
<dbReference type="Pfam" id="PF13428">
    <property type="entry name" value="TPR_14"/>
    <property type="match status" value="1"/>
</dbReference>
<proteinExistence type="predicted"/>
<dbReference type="SUPFAM" id="SSF48452">
    <property type="entry name" value="TPR-like"/>
    <property type="match status" value="1"/>
</dbReference>
<evidence type="ECO:0000313" key="2">
    <source>
        <dbReference type="Proteomes" id="UP000035287"/>
    </source>
</evidence>
<dbReference type="STRING" id="1348774.AB433_12405"/>
<sequence>MGWIIAIGLAIATFAAMLFVLKMPRGGREFAAAALLVGLAGYALQGSPSEPGSPTQPRENAESGQATLVEARRMMDEEFGEGRNYLITADAYARAGQFGAASSLLRGAVRKNPDDPDLWLALGNALVGHTGGIITPAALYAFQKASDIAPTHPGPPFFTGLALAQSGQFEDARKIWQELLNRPVEDGDDEWRADLSARLARLEAIIAMQSGAAGPVPVEQDTPPATEADSPPS</sequence>
<dbReference type="Gene3D" id="1.25.40.10">
    <property type="entry name" value="Tetratricopeptide repeat domain"/>
    <property type="match status" value="1"/>
</dbReference>
<dbReference type="PATRIC" id="fig|1348774.3.peg.2608"/>